<dbReference type="InterPro" id="IPR018149">
    <property type="entry name" value="Lys-tRNA-synth_II_C"/>
</dbReference>
<dbReference type="SUPFAM" id="SSF50249">
    <property type="entry name" value="Nucleic acid-binding proteins"/>
    <property type="match status" value="1"/>
</dbReference>
<dbReference type="EC" id="6.1.1.6" evidence="14"/>
<accession>A0A4Y7JYB2</accession>
<dbReference type="PRINTS" id="PR00982">
    <property type="entry name" value="TRNASYNTHLYS"/>
</dbReference>
<dbReference type="SUPFAM" id="SSF55681">
    <property type="entry name" value="Class II aaRS and biotin synthetases"/>
    <property type="match status" value="1"/>
</dbReference>
<evidence type="ECO:0000256" key="15">
    <source>
        <dbReference type="SAM" id="MobiDB-lite"/>
    </source>
</evidence>
<dbReference type="Pfam" id="PF01336">
    <property type="entry name" value="tRNA_anti-codon"/>
    <property type="match status" value="1"/>
</dbReference>
<dbReference type="InterPro" id="IPR004364">
    <property type="entry name" value="Aa-tRNA-synt_II"/>
</dbReference>
<reference evidence="18 19" key="1">
    <citation type="journal article" date="2018" name="Science">
        <title>The opium poppy genome and morphinan production.</title>
        <authorList>
            <person name="Guo L."/>
            <person name="Winzer T."/>
            <person name="Yang X."/>
            <person name="Li Y."/>
            <person name="Ning Z."/>
            <person name="He Z."/>
            <person name="Teodor R."/>
            <person name="Lu Y."/>
            <person name="Bowser T.A."/>
            <person name="Graham I.A."/>
            <person name="Ye K."/>
        </authorList>
    </citation>
    <scope>NUCLEOTIDE SEQUENCE [LARGE SCALE GENOMIC DNA]</scope>
    <source>
        <strain evidence="19">cv. HN1</strain>
        <tissue evidence="18">Leaves</tissue>
    </source>
</reference>
<dbReference type="Gene3D" id="3.30.930.10">
    <property type="entry name" value="Bira Bifunctional Protein, Domain 2"/>
    <property type="match status" value="1"/>
</dbReference>
<proteinExistence type="inferred from homology"/>
<dbReference type="AlphaFoldDB" id="A0A4Y7JYB2"/>
<dbReference type="InterPro" id="IPR013320">
    <property type="entry name" value="ConA-like_dom_sf"/>
</dbReference>
<evidence type="ECO:0000259" key="17">
    <source>
        <dbReference type="PROSITE" id="PS51762"/>
    </source>
</evidence>
<gene>
    <name evidence="18" type="ORF">C5167_009775</name>
</gene>
<keyword evidence="10" id="KW-0325">Glycoprotein</keyword>
<dbReference type="Gene3D" id="2.60.120.200">
    <property type="match status" value="1"/>
</dbReference>
<dbReference type="InterPro" id="IPR044136">
    <property type="entry name" value="Lys-tRNA-ligase_II_N"/>
</dbReference>
<dbReference type="Pfam" id="PF00152">
    <property type="entry name" value="tRNA-synt_2"/>
    <property type="match status" value="1"/>
</dbReference>
<dbReference type="HAMAP" id="MF_00252">
    <property type="entry name" value="Lys_tRNA_synth_class2"/>
    <property type="match status" value="1"/>
</dbReference>
<dbReference type="GO" id="GO:0000049">
    <property type="term" value="F:tRNA binding"/>
    <property type="evidence" value="ECO:0007669"/>
    <property type="project" value="TreeGrafter"/>
</dbReference>
<dbReference type="InterPro" id="IPR012340">
    <property type="entry name" value="NA-bd_OB-fold"/>
</dbReference>
<keyword evidence="6" id="KW-0067">ATP-binding</keyword>
<feature type="compositionally biased region" description="Low complexity" evidence="15">
    <location>
        <begin position="19"/>
        <end position="34"/>
    </location>
</feature>
<dbReference type="NCBIfam" id="NF001756">
    <property type="entry name" value="PRK00484.1"/>
    <property type="match status" value="1"/>
</dbReference>
<evidence type="ECO:0000256" key="4">
    <source>
        <dbReference type="ARBA" id="ARBA00022741"/>
    </source>
</evidence>
<dbReference type="Gramene" id="RZC66084">
    <property type="protein sequence ID" value="RZC66084"/>
    <property type="gene ID" value="C5167_009775"/>
</dbReference>
<comment type="similarity">
    <text evidence="1">Belongs to the class-II aminoacyl-tRNA synthetase family.</text>
</comment>
<evidence type="ECO:0000256" key="1">
    <source>
        <dbReference type="ARBA" id="ARBA00008226"/>
    </source>
</evidence>
<dbReference type="GO" id="GO:0006430">
    <property type="term" value="P:lysyl-tRNA aminoacylation"/>
    <property type="evidence" value="ECO:0007669"/>
    <property type="project" value="InterPro"/>
</dbReference>
<feature type="domain" description="GH16" evidence="17">
    <location>
        <begin position="654"/>
        <end position="878"/>
    </location>
</feature>
<dbReference type="InterPro" id="IPR002313">
    <property type="entry name" value="Lys-tRNA-ligase_II"/>
</dbReference>
<feature type="region of interest" description="Disordered" evidence="15">
    <location>
        <begin position="1"/>
        <end position="82"/>
    </location>
</feature>
<name>A0A4Y7JYB2_PAPSO</name>
<evidence type="ECO:0000259" key="16">
    <source>
        <dbReference type="PROSITE" id="PS50862"/>
    </source>
</evidence>
<dbReference type="STRING" id="3469.A0A4Y7JYB2"/>
<dbReference type="InterPro" id="IPR045864">
    <property type="entry name" value="aa-tRNA-synth_II/BPL/LPL"/>
</dbReference>
<keyword evidence="9" id="KW-1015">Disulfide bond</keyword>
<evidence type="ECO:0000256" key="14">
    <source>
        <dbReference type="RuleBase" id="RU003748"/>
    </source>
</evidence>
<dbReference type="GO" id="GO:0005524">
    <property type="term" value="F:ATP binding"/>
    <property type="evidence" value="ECO:0007669"/>
    <property type="project" value="UniProtKB-KW"/>
</dbReference>
<dbReference type="Pfam" id="PF06955">
    <property type="entry name" value="XET_C"/>
    <property type="match status" value="1"/>
</dbReference>
<evidence type="ECO:0000256" key="2">
    <source>
        <dbReference type="ARBA" id="ARBA00022598"/>
    </source>
</evidence>
<dbReference type="SUPFAM" id="SSF49899">
    <property type="entry name" value="Concanavalin A-like lectins/glucanases"/>
    <property type="match status" value="1"/>
</dbReference>
<dbReference type="GO" id="GO:0048046">
    <property type="term" value="C:apoplast"/>
    <property type="evidence" value="ECO:0007669"/>
    <property type="project" value="InterPro"/>
</dbReference>
<evidence type="ECO:0000256" key="8">
    <source>
        <dbReference type="ARBA" id="ARBA00023146"/>
    </source>
</evidence>
<evidence type="ECO:0000313" key="19">
    <source>
        <dbReference type="Proteomes" id="UP000316621"/>
    </source>
</evidence>
<dbReference type="PROSITE" id="PS51762">
    <property type="entry name" value="GH16_2"/>
    <property type="match status" value="1"/>
</dbReference>
<feature type="compositionally biased region" description="Low complexity" evidence="15">
    <location>
        <begin position="62"/>
        <end position="71"/>
    </location>
</feature>
<keyword evidence="4" id="KW-0547">Nucleotide-binding</keyword>
<evidence type="ECO:0000313" key="18">
    <source>
        <dbReference type="EMBL" id="RZC66084.1"/>
    </source>
</evidence>
<dbReference type="GO" id="GO:0016762">
    <property type="term" value="F:xyloglucan:xyloglucosyl transferase activity"/>
    <property type="evidence" value="ECO:0007669"/>
    <property type="project" value="UniProtKB-EC"/>
</dbReference>
<keyword evidence="7" id="KW-0648">Protein biosynthesis</keyword>
<dbReference type="FunFam" id="2.60.120.200:FF:000025">
    <property type="entry name" value="Xyloglucan endotransglucosylase/hydrolase"/>
    <property type="match status" value="1"/>
</dbReference>
<dbReference type="EMBL" id="CM010720">
    <property type="protein sequence ID" value="RZC66084.1"/>
    <property type="molecule type" value="Genomic_DNA"/>
</dbReference>
<dbReference type="GO" id="GO:0010411">
    <property type="term" value="P:xyloglucan metabolic process"/>
    <property type="evidence" value="ECO:0007669"/>
    <property type="project" value="InterPro"/>
</dbReference>
<dbReference type="InterPro" id="IPR016455">
    <property type="entry name" value="XTH"/>
</dbReference>
<evidence type="ECO:0000256" key="13">
    <source>
        <dbReference type="ARBA" id="ARBA00048573"/>
    </source>
</evidence>
<dbReference type="FunFam" id="2.40.50.140:FF:000050">
    <property type="entry name" value="Lysine--tRNA ligase"/>
    <property type="match status" value="1"/>
</dbReference>
<dbReference type="PANTHER" id="PTHR42918">
    <property type="entry name" value="LYSYL-TRNA SYNTHETASE"/>
    <property type="match status" value="1"/>
</dbReference>
<evidence type="ECO:0000256" key="9">
    <source>
        <dbReference type="ARBA" id="ARBA00023157"/>
    </source>
</evidence>
<dbReference type="Proteomes" id="UP000316621">
    <property type="component" value="Chromosome 6"/>
</dbReference>
<dbReference type="CDD" id="cd04322">
    <property type="entry name" value="LysRS_N"/>
    <property type="match status" value="1"/>
</dbReference>
<keyword evidence="11" id="KW-0326">Glycosidase</keyword>
<organism evidence="18 19">
    <name type="scientific">Papaver somniferum</name>
    <name type="common">Opium poppy</name>
    <dbReference type="NCBI Taxonomy" id="3469"/>
    <lineage>
        <taxon>Eukaryota</taxon>
        <taxon>Viridiplantae</taxon>
        <taxon>Streptophyta</taxon>
        <taxon>Embryophyta</taxon>
        <taxon>Tracheophyta</taxon>
        <taxon>Spermatophyta</taxon>
        <taxon>Magnoliopsida</taxon>
        <taxon>Ranunculales</taxon>
        <taxon>Papaveraceae</taxon>
        <taxon>Papaveroideae</taxon>
        <taxon>Papaver</taxon>
    </lineage>
</organism>
<evidence type="ECO:0000256" key="6">
    <source>
        <dbReference type="ARBA" id="ARBA00022840"/>
    </source>
</evidence>
<evidence type="ECO:0000256" key="5">
    <source>
        <dbReference type="ARBA" id="ARBA00022801"/>
    </source>
</evidence>
<dbReference type="InterPro" id="IPR008263">
    <property type="entry name" value="GH16_AS"/>
</dbReference>
<dbReference type="InterPro" id="IPR000757">
    <property type="entry name" value="Beta-glucanase-like"/>
</dbReference>
<evidence type="ECO:0000256" key="7">
    <source>
        <dbReference type="ARBA" id="ARBA00022917"/>
    </source>
</evidence>
<evidence type="ECO:0000256" key="3">
    <source>
        <dbReference type="ARBA" id="ARBA00022679"/>
    </source>
</evidence>
<dbReference type="InterPro" id="IPR010713">
    <property type="entry name" value="XET_C"/>
</dbReference>
<comment type="catalytic activity">
    <reaction evidence="13 14">
        <text>tRNA(Lys) + L-lysine + ATP = L-lysyl-tRNA(Lys) + AMP + diphosphate</text>
        <dbReference type="Rhea" id="RHEA:20792"/>
        <dbReference type="Rhea" id="RHEA-COMP:9696"/>
        <dbReference type="Rhea" id="RHEA-COMP:9697"/>
        <dbReference type="ChEBI" id="CHEBI:30616"/>
        <dbReference type="ChEBI" id="CHEBI:32551"/>
        <dbReference type="ChEBI" id="CHEBI:33019"/>
        <dbReference type="ChEBI" id="CHEBI:78442"/>
        <dbReference type="ChEBI" id="CHEBI:78529"/>
        <dbReference type="ChEBI" id="CHEBI:456215"/>
        <dbReference type="EC" id="6.1.1.6"/>
    </reaction>
</comment>
<dbReference type="Pfam" id="PF00722">
    <property type="entry name" value="Glyco_hydro_16"/>
    <property type="match status" value="1"/>
</dbReference>
<dbReference type="Gene3D" id="2.40.50.140">
    <property type="entry name" value="Nucleic acid-binding proteins"/>
    <property type="match status" value="1"/>
</dbReference>
<feature type="compositionally biased region" description="Basic and acidic residues" evidence="15">
    <location>
        <begin position="43"/>
        <end position="61"/>
    </location>
</feature>
<evidence type="ECO:0000256" key="10">
    <source>
        <dbReference type="ARBA" id="ARBA00023180"/>
    </source>
</evidence>
<dbReference type="NCBIfam" id="TIGR00499">
    <property type="entry name" value="lysS_bact"/>
    <property type="match status" value="1"/>
</dbReference>
<dbReference type="PROSITE" id="PS01034">
    <property type="entry name" value="GH16_1"/>
    <property type="match status" value="1"/>
</dbReference>
<dbReference type="GO" id="GO:0004824">
    <property type="term" value="F:lysine-tRNA ligase activity"/>
    <property type="evidence" value="ECO:0007669"/>
    <property type="project" value="UniProtKB-EC"/>
</dbReference>
<dbReference type="CDD" id="cd02176">
    <property type="entry name" value="GH16_XET"/>
    <property type="match status" value="1"/>
</dbReference>
<dbReference type="InterPro" id="IPR004365">
    <property type="entry name" value="NA-bd_OB_tRNA"/>
</dbReference>
<evidence type="ECO:0000256" key="12">
    <source>
        <dbReference type="ARBA" id="ARBA00034022"/>
    </source>
</evidence>
<dbReference type="GO" id="GO:0004553">
    <property type="term" value="F:hydrolase activity, hydrolyzing O-glycosyl compounds"/>
    <property type="evidence" value="ECO:0007669"/>
    <property type="project" value="InterPro"/>
</dbReference>
<evidence type="ECO:0000256" key="11">
    <source>
        <dbReference type="ARBA" id="ARBA00023295"/>
    </source>
</evidence>
<keyword evidence="8" id="KW-0030">Aminoacyl-tRNA synthetase</keyword>
<keyword evidence="2" id="KW-0436">Ligase</keyword>
<dbReference type="GO" id="GO:0042546">
    <property type="term" value="P:cell wall biogenesis"/>
    <property type="evidence" value="ECO:0007669"/>
    <property type="project" value="InterPro"/>
</dbReference>
<protein>
    <recommendedName>
        <fullName evidence="14">Lysine--tRNA ligase</fullName>
        <ecNumber evidence="14">6.1.1.6</ecNumber>
    </recommendedName>
    <alternativeName>
        <fullName evidence="14">Lysyl-tRNA synthetase</fullName>
    </alternativeName>
</protein>
<dbReference type="GO" id="GO:0005829">
    <property type="term" value="C:cytosol"/>
    <property type="evidence" value="ECO:0007669"/>
    <property type="project" value="TreeGrafter"/>
</dbReference>
<keyword evidence="3" id="KW-0808">Transferase</keyword>
<dbReference type="CDD" id="cd00775">
    <property type="entry name" value="LysRS_core"/>
    <property type="match status" value="1"/>
</dbReference>
<dbReference type="InterPro" id="IPR006195">
    <property type="entry name" value="aa-tRNA-synth_II"/>
</dbReference>
<keyword evidence="19" id="KW-1185">Reference proteome</keyword>
<sequence>MVGGVEETTKAVSELTMDPSSTTPEASSESTSKNALKKAQKMKQKEEEKRLKEEEKKKKAEAMASSKAASNPNPDDEDMDPTQYFENREKWLASQKASGSNPYPHKFFVTMTLTKYIKKYETLADGEHLEDVEVSLGGRIMHKRTSSSKLFFYDLHDEGLKVQLMVDARKSDMDEAEFTRFHSGVKRGDIVGVTGFPGKSKRGELSLFPKSFVVVSHCLHMMPRNKAGPGGDNANAKKTDLWVPGSTRNPESYTLKDQETRYRQRYLDLMLNMEVRQIFKTRAKVVSYIRKFLDDLDFLEVETPMMNMIAGGAAAKPFVTHHNDLNMRLFMRIAPELFLKQLIVGGLNRVYEIGKQFRNEGIDLTHNPEFTTCEFYMAFADYNDLMDLTEKMLSGMVKELTGGYKIKYHANGLDKEPIEIDFTPPFRRIEMIGELEKMAGLEIPKDLSSDLTTKYLLDACTKFDVKCPPPQTTTRLLDKNLVDIQRVCLIQDKECCAFTLLVGHFLEETCVNPTFIINHPQIMSPLAKWHRSKPGLTERFELFINKHELCNAYTELNDPAVQRERFAEQLKDRQSGDDEAMALDETFCTALEYGLPPTAGWGLGIDRLTMLLTDSQNIKVLFELGCFEISVSHHIQMHIAANLEVLLFPAMKPQDEPAAPKDSSSNMKCLLLVCFFSVIGMAMGIAPKMAVSVPFGRNYDPTWSFDHIKYFDGGNEIELHLDNYTGTGFHSKGSYLYGHFHMHIKMVAGDSAGTLSSNGNEHDEVDFEFLGNRTGEPYILQTNVFTGGEGKREQRIYLWFDPTAAYHTYSILWNSYHITFFVDDIPIRIFKNSQKLGLKFPFEKPMKLYSSLWNADDWATRGGLEKTDWSKAPFVAKYKGFHIDACQTSVNARFCETQGKRWWDQKEYQDLDAAQYRRLKWVRRKFTIYNYCQDKARFPTMPLECKIDRDA</sequence>
<keyword evidence="5" id="KW-0378">Hydrolase</keyword>
<feature type="domain" description="Aminoacyl-transfer RNA synthetases class-II family profile" evidence="16">
    <location>
        <begin position="279"/>
        <end position="653"/>
    </location>
</feature>
<dbReference type="PROSITE" id="PS50862">
    <property type="entry name" value="AA_TRNA_LIGASE_II"/>
    <property type="match status" value="1"/>
</dbReference>
<dbReference type="PANTHER" id="PTHR42918:SF9">
    <property type="entry name" value="LYSINE--TRNA LIGASE"/>
    <property type="match status" value="1"/>
</dbReference>
<comment type="catalytic activity">
    <reaction evidence="12">
        <text>breaks a beta-(1-&gt;4) bond in the backbone of a xyloglucan and transfers the xyloglucanyl segment on to O-4 of the non-reducing terminal glucose residue of an acceptor, which can be a xyloglucan or an oligosaccharide of xyloglucan.</text>
        <dbReference type="EC" id="2.4.1.207"/>
    </reaction>
</comment>